<reference evidence="4 5" key="1">
    <citation type="journal article" date="2016" name="Nat. Commun.">
        <title>Thousands of microbial genomes shed light on interconnected biogeochemical processes in an aquifer system.</title>
        <authorList>
            <person name="Anantharaman K."/>
            <person name="Brown C.T."/>
            <person name="Hug L.A."/>
            <person name="Sharon I."/>
            <person name="Castelle C.J."/>
            <person name="Probst A.J."/>
            <person name="Thomas B.C."/>
            <person name="Singh A."/>
            <person name="Wilkins M.J."/>
            <person name="Karaoz U."/>
            <person name="Brodie E.L."/>
            <person name="Williams K.H."/>
            <person name="Hubbard S.S."/>
            <person name="Banfield J.F."/>
        </authorList>
    </citation>
    <scope>NUCLEOTIDE SEQUENCE [LARGE SCALE GENOMIC DNA]</scope>
</reference>
<dbReference type="InterPro" id="IPR016047">
    <property type="entry name" value="M23ase_b-sheet_dom"/>
</dbReference>
<organism evidence="4 5">
    <name type="scientific">Candidatus Yonathbacteria bacterium RIFCSPLOWO2_01_FULL_47_33b</name>
    <dbReference type="NCBI Taxonomy" id="1802727"/>
    <lineage>
        <taxon>Bacteria</taxon>
        <taxon>Candidatus Yonathiibacteriota</taxon>
    </lineage>
</organism>
<sequence length="425" mass="46453">MRTLLYKILTVVFIGAGLLGASMFVSAQTADELRDKISAKTVEIQKLEEEIKKYQNDLVTLAAKKKTLANSIAELNVLRKKLEAEIRITQSKVDTTDLKIRQLTSQISSKEDQIDSLTAAIVEALRAVNEREARSLAQVALSSESFSGVWDDLEALDQFNGKVRESVDTLKDLKVDLEDKQGKQQVEKKNFLTLKSELADRKKIAEANKVAQAKLLAQTNSQESSYKKILNQKIALKDAFEKELRDYESTLKFILDPTSIPSRGTKVFSSPFDNMRITQYFGNTAFAKSGAYNGSGHNGVDFGTPVGTKLKATLGGTVIGTGDTDVTCAGASYGKWILIQHNNGLASLYAHLSLIKVSKNDVVSTGDLIGYTGNTGYSTGPHLHLTVFATAAVKVESRPSRACGGRSYTMPVAALNAYLNPMDYF</sequence>
<dbReference type="Pfam" id="PF01551">
    <property type="entry name" value="Peptidase_M23"/>
    <property type="match status" value="1"/>
</dbReference>
<keyword evidence="1" id="KW-0175">Coiled coil</keyword>
<keyword evidence="2" id="KW-0732">Signal</keyword>
<evidence type="ECO:0000256" key="2">
    <source>
        <dbReference type="SAM" id="SignalP"/>
    </source>
</evidence>
<dbReference type="InterPro" id="IPR011055">
    <property type="entry name" value="Dup_hybrid_motif"/>
</dbReference>
<dbReference type="CDD" id="cd12797">
    <property type="entry name" value="M23_peptidase"/>
    <property type="match status" value="1"/>
</dbReference>
<dbReference type="Gene3D" id="6.10.250.3150">
    <property type="match status" value="1"/>
</dbReference>
<dbReference type="GO" id="GO:0004222">
    <property type="term" value="F:metalloendopeptidase activity"/>
    <property type="evidence" value="ECO:0007669"/>
    <property type="project" value="TreeGrafter"/>
</dbReference>
<gene>
    <name evidence="4" type="ORF">A2937_02420</name>
</gene>
<feature type="signal peptide" evidence="2">
    <location>
        <begin position="1"/>
        <end position="27"/>
    </location>
</feature>
<feature type="chain" id="PRO_5009584410" description="M23ase beta-sheet core domain-containing protein" evidence="2">
    <location>
        <begin position="28"/>
        <end position="425"/>
    </location>
</feature>
<dbReference type="InterPro" id="IPR050570">
    <property type="entry name" value="Cell_wall_metabolism_enzyme"/>
</dbReference>
<dbReference type="EMBL" id="MHUW01000007">
    <property type="protein sequence ID" value="OHA84024.1"/>
    <property type="molecule type" value="Genomic_DNA"/>
</dbReference>
<name>A0A1G2SGF0_9BACT</name>
<evidence type="ECO:0000259" key="3">
    <source>
        <dbReference type="Pfam" id="PF01551"/>
    </source>
</evidence>
<dbReference type="PANTHER" id="PTHR21666">
    <property type="entry name" value="PEPTIDASE-RELATED"/>
    <property type="match status" value="1"/>
</dbReference>
<protein>
    <recommendedName>
        <fullName evidence="3">M23ase beta-sheet core domain-containing protein</fullName>
    </recommendedName>
</protein>
<evidence type="ECO:0000256" key="1">
    <source>
        <dbReference type="SAM" id="Coils"/>
    </source>
</evidence>
<evidence type="ECO:0000313" key="5">
    <source>
        <dbReference type="Proteomes" id="UP000177987"/>
    </source>
</evidence>
<dbReference type="PANTHER" id="PTHR21666:SF270">
    <property type="entry name" value="MUREIN HYDROLASE ACTIVATOR ENVC"/>
    <property type="match status" value="1"/>
</dbReference>
<dbReference type="AlphaFoldDB" id="A0A1G2SGF0"/>
<accession>A0A1G2SGF0</accession>
<dbReference type="STRING" id="1802727.A2937_02420"/>
<comment type="caution">
    <text evidence="4">The sequence shown here is derived from an EMBL/GenBank/DDBJ whole genome shotgun (WGS) entry which is preliminary data.</text>
</comment>
<dbReference type="Proteomes" id="UP000177987">
    <property type="component" value="Unassembled WGS sequence"/>
</dbReference>
<feature type="domain" description="M23ase beta-sheet core" evidence="3">
    <location>
        <begin position="296"/>
        <end position="388"/>
    </location>
</feature>
<feature type="coiled-coil region" evidence="1">
    <location>
        <begin position="30"/>
        <end position="120"/>
    </location>
</feature>
<dbReference type="Gene3D" id="2.70.70.10">
    <property type="entry name" value="Glucose Permease (Domain IIA)"/>
    <property type="match status" value="1"/>
</dbReference>
<proteinExistence type="predicted"/>
<dbReference type="SUPFAM" id="SSF51261">
    <property type="entry name" value="Duplicated hybrid motif"/>
    <property type="match status" value="1"/>
</dbReference>
<evidence type="ECO:0000313" key="4">
    <source>
        <dbReference type="EMBL" id="OHA84024.1"/>
    </source>
</evidence>